<dbReference type="PANTHER" id="PTHR43685">
    <property type="entry name" value="GLYCOSYLTRANSFERASE"/>
    <property type="match status" value="1"/>
</dbReference>
<sequence length="1089" mass="113630">MRSRVTVILVAQQGGEWLDQTIAGITAQSLAPTAIIAVNNGGSERVSEQLMASGAERVIGLGTRVPFGQAVAQGVQAAGTPGAEPDTSDWIWLLSEDACPEPAALEHIVSAVQRAPSVVVAGPKLVDWDRPEHIIELGQSLTRYGARWTLRRQELDQQQYDHMQDVLGVGPVGMLVRRDIWEELGGFDPALPVYDDGLDFCVRARLSGHRVEVAPASRVRFAQSGVAGPKIDRRRSVLRSAHRQARTAHLHRRLAYAPAPFAFLAWLGLPLLALFRVLWALIREQPGHMVGEFVSAMSVFFRPHAIIASRRRIRAHNTAGWSALRQLRIDPKSVRTARMIDREAILASTGLQRRELHFISSGGLAVLAAAIVATIALTWWALPRTNITGGGLAPLSNLGQLWWNTRALDGVPADPFAWVLALLGSVTFWNPSHAIVLLLIAAIPLTALGAWIWAAQLTESKAGRALTALGFALSPVLLGSLDAGRLPTLVLTIVLPWLLLAATRCRESWSWAGTASLLAGAALAAAPILLPAAIIIFIVGLFTTLRGAARVLTTALVPLVLFAPKIVTSLIAGRPLDILLDPGLVSTFTPGTTWHLLLGFPEFGLEGWGNILAGAGLGGPPTTLLIGVLMLPIALLAVLGLFTGRVAVTLLSSLLGGLGMLTAIAAAQLQLIVVGNESVALWTGSGLAVYWLAVLSLGAVGAGTLRRAATPIVAVALLGAIVAVLPVSTQLFLGRVPFGPASTQMPALVQAAGETQPGIRTLVVTAEAAHAVRAQIVTGSGLRLDQIRSADRTPEITSADESIAELTGGLASVGGPDLSAELREAGIGFVLLPQSGSDSERAELQRLFDQHDSLVSAGQTEQGLLWRVVEPDAESDAPGDASELVGGTSLSGQTIWVIQLVVLLGVLLLALPTGEVTYRPERRRKPSRWKRRTSAKAAERAAAAASGAAASGAAASGAAASVPGTPATDSEDAAAGAEPDAPLVAVPGTDATESDAPAAEQSPGGEAIDANTADPVIAPDSEAVVEPVVDPDAASSVDPVIVPDPAPDPVVDPTPAAEPAQPTEPTQSTQPTESAGPEAESDQTDGVSR</sequence>
<evidence type="ECO:0000256" key="2">
    <source>
        <dbReference type="SAM" id="Phobius"/>
    </source>
</evidence>
<dbReference type="Gene3D" id="3.90.550.10">
    <property type="entry name" value="Spore Coat Polysaccharide Biosynthesis Protein SpsA, Chain A"/>
    <property type="match status" value="1"/>
</dbReference>
<feature type="transmembrane region" description="Helical" evidence="2">
    <location>
        <begin position="261"/>
        <end position="282"/>
    </location>
</feature>
<evidence type="ECO:0000313" key="4">
    <source>
        <dbReference type="Proteomes" id="UP000295601"/>
    </source>
</evidence>
<feature type="transmembrane region" description="Helical" evidence="2">
    <location>
        <begin position="358"/>
        <end position="382"/>
    </location>
</feature>
<dbReference type="GO" id="GO:0016740">
    <property type="term" value="F:transferase activity"/>
    <property type="evidence" value="ECO:0007669"/>
    <property type="project" value="UniProtKB-KW"/>
</dbReference>
<feature type="transmembrane region" description="Helical" evidence="2">
    <location>
        <begin position="462"/>
        <end position="480"/>
    </location>
</feature>
<feature type="compositionally biased region" description="Low complexity" evidence="1">
    <location>
        <begin position="1018"/>
        <end position="1041"/>
    </location>
</feature>
<feature type="transmembrane region" description="Helical" evidence="2">
    <location>
        <begin position="620"/>
        <end position="642"/>
    </location>
</feature>
<dbReference type="OrthoDB" id="3734530at2"/>
<dbReference type="Proteomes" id="UP000295601">
    <property type="component" value="Unassembled WGS sequence"/>
</dbReference>
<feature type="transmembrane region" description="Helical" evidence="2">
    <location>
        <begin position="434"/>
        <end position="455"/>
    </location>
</feature>
<feature type="transmembrane region" description="Helical" evidence="2">
    <location>
        <begin position="517"/>
        <end position="542"/>
    </location>
</feature>
<evidence type="ECO:0000313" key="3">
    <source>
        <dbReference type="EMBL" id="TDP95567.1"/>
    </source>
</evidence>
<keyword evidence="3" id="KW-0808">Transferase</keyword>
<comment type="caution">
    <text evidence="3">The sequence shown here is derived from an EMBL/GenBank/DDBJ whole genome shotgun (WGS) entry which is preliminary data.</text>
</comment>
<keyword evidence="4" id="KW-1185">Reference proteome</keyword>
<keyword evidence="2" id="KW-1133">Transmembrane helix</keyword>
<dbReference type="AlphaFoldDB" id="A0A4R6S8D8"/>
<keyword evidence="2" id="KW-0812">Transmembrane</keyword>
<organism evidence="3 4">
    <name type="scientific">Leucobacter luti</name>
    <dbReference type="NCBI Taxonomy" id="340320"/>
    <lineage>
        <taxon>Bacteria</taxon>
        <taxon>Bacillati</taxon>
        <taxon>Actinomycetota</taxon>
        <taxon>Actinomycetes</taxon>
        <taxon>Micrococcales</taxon>
        <taxon>Microbacteriaceae</taxon>
        <taxon>Leucobacter</taxon>
    </lineage>
</organism>
<dbReference type="InterPro" id="IPR050834">
    <property type="entry name" value="Glycosyltransf_2"/>
</dbReference>
<dbReference type="SUPFAM" id="SSF53448">
    <property type="entry name" value="Nucleotide-diphospho-sugar transferases"/>
    <property type="match status" value="1"/>
</dbReference>
<dbReference type="EMBL" id="SNYA01000001">
    <property type="protein sequence ID" value="TDP95567.1"/>
    <property type="molecule type" value="Genomic_DNA"/>
</dbReference>
<feature type="region of interest" description="Disordered" evidence="1">
    <location>
        <begin position="919"/>
        <end position="941"/>
    </location>
</feature>
<feature type="transmembrane region" description="Helical" evidence="2">
    <location>
        <begin position="548"/>
        <end position="567"/>
    </location>
</feature>
<dbReference type="Pfam" id="PF13641">
    <property type="entry name" value="Glyco_tranf_2_3"/>
    <property type="match status" value="1"/>
</dbReference>
<feature type="compositionally biased region" description="Low complexity" evidence="1">
    <location>
        <begin position="1053"/>
        <end position="1074"/>
    </location>
</feature>
<accession>A0A4R6S8D8</accession>
<evidence type="ECO:0000256" key="1">
    <source>
        <dbReference type="SAM" id="MobiDB-lite"/>
    </source>
</evidence>
<feature type="transmembrane region" description="Helical" evidence="2">
    <location>
        <begin position="895"/>
        <end position="918"/>
    </location>
</feature>
<feature type="compositionally biased region" description="Low complexity" evidence="1">
    <location>
        <begin position="973"/>
        <end position="982"/>
    </location>
</feature>
<dbReference type="InterPro" id="IPR029044">
    <property type="entry name" value="Nucleotide-diphossugar_trans"/>
</dbReference>
<feature type="transmembrane region" description="Helical" evidence="2">
    <location>
        <begin position="679"/>
        <end position="700"/>
    </location>
</feature>
<protein>
    <submittedName>
        <fullName evidence="3">GT2 family glycosyltransferase</fullName>
    </submittedName>
</protein>
<feature type="compositionally biased region" description="Basic residues" evidence="1">
    <location>
        <begin position="921"/>
        <end position="934"/>
    </location>
</feature>
<feature type="region of interest" description="Disordered" evidence="1">
    <location>
        <begin position="958"/>
        <end position="1089"/>
    </location>
</feature>
<name>A0A4R6S8D8_9MICO</name>
<feature type="transmembrane region" description="Helical" evidence="2">
    <location>
        <begin position="712"/>
        <end position="733"/>
    </location>
</feature>
<dbReference type="RefSeq" id="WP_133615501.1">
    <property type="nucleotide sequence ID" value="NZ_SNYA01000001.1"/>
</dbReference>
<feature type="compositionally biased region" description="Pro residues" evidence="1">
    <location>
        <begin position="1042"/>
        <end position="1052"/>
    </location>
</feature>
<feature type="transmembrane region" description="Helical" evidence="2">
    <location>
        <begin position="654"/>
        <end position="673"/>
    </location>
</feature>
<gene>
    <name evidence="3" type="ORF">EDF62_0256</name>
</gene>
<dbReference type="PANTHER" id="PTHR43685:SF3">
    <property type="entry name" value="SLR2126 PROTEIN"/>
    <property type="match status" value="1"/>
</dbReference>
<reference evidence="3 4" key="1">
    <citation type="submission" date="2019-03" db="EMBL/GenBank/DDBJ databases">
        <title>Genomic analyses of the natural microbiome of Caenorhabditis elegans.</title>
        <authorList>
            <person name="Samuel B."/>
        </authorList>
    </citation>
    <scope>NUCLEOTIDE SEQUENCE [LARGE SCALE GENOMIC DNA]</scope>
    <source>
        <strain evidence="3 4">JUb18</strain>
    </source>
</reference>
<proteinExistence type="predicted"/>
<keyword evidence="2" id="KW-0472">Membrane</keyword>